<dbReference type="GO" id="GO:0005886">
    <property type="term" value="C:plasma membrane"/>
    <property type="evidence" value="ECO:0007669"/>
    <property type="project" value="UniProtKB-SubCell"/>
</dbReference>
<evidence type="ECO:0000256" key="3">
    <source>
        <dbReference type="ARBA" id="ARBA00022475"/>
    </source>
</evidence>
<feature type="transmembrane region" description="Helical" evidence="7">
    <location>
        <begin position="192"/>
        <end position="215"/>
    </location>
</feature>
<keyword evidence="5 7" id="KW-1133">Transmembrane helix</keyword>
<dbReference type="InterPro" id="IPR035906">
    <property type="entry name" value="MetI-like_sf"/>
</dbReference>
<evidence type="ECO:0000256" key="5">
    <source>
        <dbReference type="ARBA" id="ARBA00022989"/>
    </source>
</evidence>
<evidence type="ECO:0000256" key="6">
    <source>
        <dbReference type="ARBA" id="ARBA00023136"/>
    </source>
</evidence>
<gene>
    <name evidence="9" type="ORF">GCM10010918_01130</name>
</gene>
<evidence type="ECO:0000313" key="9">
    <source>
        <dbReference type="EMBL" id="GGG52209.1"/>
    </source>
</evidence>
<evidence type="ECO:0000259" key="8">
    <source>
        <dbReference type="PROSITE" id="PS50928"/>
    </source>
</evidence>
<dbReference type="EMBL" id="BMHY01000001">
    <property type="protein sequence ID" value="GGG52209.1"/>
    <property type="molecule type" value="Genomic_DNA"/>
</dbReference>
<evidence type="ECO:0000256" key="7">
    <source>
        <dbReference type="RuleBase" id="RU363032"/>
    </source>
</evidence>
<protein>
    <submittedName>
        <fullName evidence="9">ABC transporter permease</fullName>
    </submittedName>
</protein>
<name>A0A917GNU7_9BACL</name>
<comment type="subcellular location">
    <subcellularLocation>
        <location evidence="1 7">Cell membrane</location>
        <topology evidence="1 7">Multi-pass membrane protein</topology>
    </subcellularLocation>
</comment>
<dbReference type="CDD" id="cd06261">
    <property type="entry name" value="TM_PBP2"/>
    <property type="match status" value="1"/>
</dbReference>
<feature type="transmembrane region" description="Helical" evidence="7">
    <location>
        <begin position="12"/>
        <end position="35"/>
    </location>
</feature>
<feature type="domain" description="ABC transmembrane type-1" evidence="8">
    <location>
        <begin position="71"/>
        <end position="259"/>
    </location>
</feature>
<keyword evidence="6 7" id="KW-0472">Membrane</keyword>
<comment type="similarity">
    <text evidence="7">Belongs to the binding-protein-dependent transport system permease family.</text>
</comment>
<organism evidence="9 10">
    <name type="scientific">Paenibacillus radicis</name>
    <name type="common">ex Gao et al. 2016</name>
    <dbReference type="NCBI Taxonomy" id="1737354"/>
    <lineage>
        <taxon>Bacteria</taxon>
        <taxon>Bacillati</taxon>
        <taxon>Bacillota</taxon>
        <taxon>Bacilli</taxon>
        <taxon>Bacillales</taxon>
        <taxon>Paenibacillaceae</taxon>
        <taxon>Paenibacillus</taxon>
    </lineage>
</organism>
<feature type="transmembrane region" description="Helical" evidence="7">
    <location>
        <begin position="106"/>
        <end position="126"/>
    </location>
</feature>
<evidence type="ECO:0000256" key="2">
    <source>
        <dbReference type="ARBA" id="ARBA00022448"/>
    </source>
</evidence>
<keyword evidence="2 7" id="KW-0813">Transport</keyword>
<dbReference type="AlphaFoldDB" id="A0A917GNU7"/>
<proteinExistence type="inferred from homology"/>
<dbReference type="SUPFAM" id="SSF161098">
    <property type="entry name" value="MetI-like"/>
    <property type="match status" value="1"/>
</dbReference>
<keyword evidence="3" id="KW-1003">Cell membrane</keyword>
<feature type="transmembrane region" description="Helical" evidence="7">
    <location>
        <begin position="253"/>
        <end position="272"/>
    </location>
</feature>
<keyword evidence="10" id="KW-1185">Reference proteome</keyword>
<sequence>MKIKFGWLDLLIYLVFIVFALVTLVPFTLAIMVSFSAESSVAMHGYKFIPEQFSLDAYKMIFQDSMVFNAYKVTIFVTVAGTFVSLLFSSLLGYMMSVQKVKYRNIIAFLIFIPIVFSAGLVPWYIVVSNVLHLKNTVWALILPLAISPFNVFLLRNYYKSISPALAESAEIDGAGPWYTFYKIMIPLSKPILATVGLFASLGYWNDFTTSLWLIDDRKLFTVQFLLYRINSMIAYMSQHANMSAVLLPSETIVFAMFLITIGPIILVYPYVQKYFVKGIMIGSVKG</sequence>
<dbReference type="Proteomes" id="UP000600247">
    <property type="component" value="Unassembled WGS sequence"/>
</dbReference>
<comment type="caution">
    <text evidence="9">The sequence shown here is derived from an EMBL/GenBank/DDBJ whole genome shotgun (WGS) entry which is preliminary data.</text>
</comment>
<feature type="transmembrane region" description="Helical" evidence="7">
    <location>
        <begin position="73"/>
        <end position="94"/>
    </location>
</feature>
<dbReference type="RefSeq" id="WP_188887011.1">
    <property type="nucleotide sequence ID" value="NZ_BMHY01000001.1"/>
</dbReference>
<evidence type="ECO:0000313" key="10">
    <source>
        <dbReference type="Proteomes" id="UP000600247"/>
    </source>
</evidence>
<dbReference type="PANTHER" id="PTHR43744">
    <property type="entry name" value="ABC TRANSPORTER PERMEASE PROTEIN MG189-RELATED-RELATED"/>
    <property type="match status" value="1"/>
</dbReference>
<feature type="transmembrane region" description="Helical" evidence="7">
    <location>
        <begin position="138"/>
        <end position="155"/>
    </location>
</feature>
<evidence type="ECO:0000256" key="4">
    <source>
        <dbReference type="ARBA" id="ARBA00022692"/>
    </source>
</evidence>
<accession>A0A917GNU7</accession>
<dbReference type="PANTHER" id="PTHR43744:SF9">
    <property type="entry name" value="POLYGALACTURONAN_RHAMNOGALACTURONAN TRANSPORT SYSTEM PERMEASE PROTEIN YTCP"/>
    <property type="match status" value="1"/>
</dbReference>
<reference evidence="9 10" key="1">
    <citation type="journal article" date="2014" name="Int. J. Syst. Evol. Microbiol.">
        <title>Complete genome sequence of Corynebacterium casei LMG S-19264T (=DSM 44701T), isolated from a smear-ripened cheese.</title>
        <authorList>
            <consortium name="US DOE Joint Genome Institute (JGI-PGF)"/>
            <person name="Walter F."/>
            <person name="Albersmeier A."/>
            <person name="Kalinowski J."/>
            <person name="Ruckert C."/>
        </authorList>
    </citation>
    <scope>NUCLEOTIDE SEQUENCE [LARGE SCALE GENOMIC DNA]</scope>
    <source>
        <strain evidence="9 10">CGMCC 1.15286</strain>
    </source>
</reference>
<dbReference type="PROSITE" id="PS50928">
    <property type="entry name" value="ABC_TM1"/>
    <property type="match status" value="1"/>
</dbReference>
<dbReference type="Gene3D" id="1.10.3720.10">
    <property type="entry name" value="MetI-like"/>
    <property type="match status" value="1"/>
</dbReference>
<dbReference type="Pfam" id="PF00528">
    <property type="entry name" value="BPD_transp_1"/>
    <property type="match status" value="1"/>
</dbReference>
<evidence type="ECO:0000256" key="1">
    <source>
        <dbReference type="ARBA" id="ARBA00004651"/>
    </source>
</evidence>
<dbReference type="GO" id="GO:0055085">
    <property type="term" value="P:transmembrane transport"/>
    <property type="evidence" value="ECO:0007669"/>
    <property type="project" value="InterPro"/>
</dbReference>
<keyword evidence="4 7" id="KW-0812">Transmembrane</keyword>
<dbReference type="InterPro" id="IPR000515">
    <property type="entry name" value="MetI-like"/>
</dbReference>